<keyword evidence="1" id="KW-0812">Transmembrane</keyword>
<name>A0ABY9BYW2_VITVI</name>
<feature type="transmembrane region" description="Helical" evidence="1">
    <location>
        <begin position="47"/>
        <end position="68"/>
    </location>
</feature>
<proteinExistence type="predicted"/>
<evidence type="ECO:0000256" key="1">
    <source>
        <dbReference type="SAM" id="Phobius"/>
    </source>
</evidence>
<gene>
    <name evidence="2" type="ORF">VitviT2T_007487</name>
</gene>
<keyword evidence="3" id="KW-1185">Reference proteome</keyword>
<accession>A0ABY9BYW2</accession>
<evidence type="ECO:0000313" key="3">
    <source>
        <dbReference type="Proteomes" id="UP001227230"/>
    </source>
</evidence>
<protein>
    <submittedName>
        <fullName evidence="2">Uncharacterized protein</fullName>
    </submittedName>
</protein>
<organism evidence="2 3">
    <name type="scientific">Vitis vinifera</name>
    <name type="common">Grape</name>
    <dbReference type="NCBI Taxonomy" id="29760"/>
    <lineage>
        <taxon>Eukaryota</taxon>
        <taxon>Viridiplantae</taxon>
        <taxon>Streptophyta</taxon>
        <taxon>Embryophyta</taxon>
        <taxon>Tracheophyta</taxon>
        <taxon>Spermatophyta</taxon>
        <taxon>Magnoliopsida</taxon>
        <taxon>eudicotyledons</taxon>
        <taxon>Gunneridae</taxon>
        <taxon>Pentapetalae</taxon>
        <taxon>rosids</taxon>
        <taxon>Vitales</taxon>
        <taxon>Vitaceae</taxon>
        <taxon>Viteae</taxon>
        <taxon>Vitis</taxon>
    </lineage>
</organism>
<keyword evidence="1" id="KW-1133">Transmembrane helix</keyword>
<reference evidence="2 3" key="1">
    <citation type="journal article" date="2023" name="Hortic Res">
        <title>The complete reference genome for grapevine (Vitis vinifera L.) genetics and breeding.</title>
        <authorList>
            <person name="Shi X."/>
            <person name="Cao S."/>
            <person name="Wang X."/>
            <person name="Huang S."/>
            <person name="Wang Y."/>
            <person name="Liu Z."/>
            <person name="Liu W."/>
            <person name="Leng X."/>
            <person name="Peng Y."/>
            <person name="Wang N."/>
            <person name="Wang Y."/>
            <person name="Ma Z."/>
            <person name="Xu X."/>
            <person name="Zhang F."/>
            <person name="Xue H."/>
            <person name="Zhong H."/>
            <person name="Wang Y."/>
            <person name="Zhang K."/>
            <person name="Velt A."/>
            <person name="Avia K."/>
            <person name="Holtgrawe D."/>
            <person name="Grimplet J."/>
            <person name="Matus J.T."/>
            <person name="Ware D."/>
            <person name="Wu X."/>
            <person name="Wang H."/>
            <person name="Liu C."/>
            <person name="Fang Y."/>
            <person name="Rustenholz C."/>
            <person name="Cheng Z."/>
            <person name="Xiao H."/>
            <person name="Zhou Y."/>
        </authorList>
    </citation>
    <scope>NUCLEOTIDE SEQUENCE [LARGE SCALE GENOMIC DNA]</scope>
    <source>
        <strain evidence="3">cv. Pinot noir / PN40024</strain>
        <tissue evidence="2">Leaf</tissue>
    </source>
</reference>
<dbReference type="EMBL" id="CP126652">
    <property type="protein sequence ID" value="WJZ88158.1"/>
    <property type="molecule type" value="Genomic_DNA"/>
</dbReference>
<evidence type="ECO:0000313" key="2">
    <source>
        <dbReference type="EMBL" id="WJZ88158.1"/>
    </source>
</evidence>
<keyword evidence="1" id="KW-0472">Membrane</keyword>
<dbReference type="Proteomes" id="UP001227230">
    <property type="component" value="Chromosome 5"/>
</dbReference>
<sequence length="124" mass="14553">MSCKKIKLVGGDGVRQIEIWGRKTDDYTRRRRLSTRRLHGAATARGWLLRLMLVIMILILNLILTRLLKRHGQRKRRRCRRKISLGLGMHPPRSRKCLNQTRVFFRGSWIFAANLPNGLLRTPL</sequence>